<evidence type="ECO:0000313" key="1">
    <source>
        <dbReference type="Proteomes" id="UP000887579"/>
    </source>
</evidence>
<evidence type="ECO:0000313" key="2">
    <source>
        <dbReference type="WBParaSite" id="ES5_v2.g24015.t1"/>
    </source>
</evidence>
<dbReference type="Proteomes" id="UP000887579">
    <property type="component" value="Unplaced"/>
</dbReference>
<protein>
    <submittedName>
        <fullName evidence="2">Choline-phosphate cytidylyltransferase</fullName>
    </submittedName>
</protein>
<sequence length="194" mass="22403">MNIENFSPLICKWKPRTLTELYANKSKEIVKVYADGVYDLFHPGHVEQFKQVKAAFSNVYLIIGVCSDADTLKYKGCLPVMNEGERLKMIDQCRYVDEAYVAPPFFPTLNFVNHLKADLVAHDSLPYNSPTTNDCYAVFKACDRFLETQRTPAISTTSLLNRIIDDLERFKNRQIIRENPTMYKFKKDVCNNVI</sequence>
<accession>A0AC34G2Y1</accession>
<organism evidence="1 2">
    <name type="scientific">Panagrolaimus sp. ES5</name>
    <dbReference type="NCBI Taxonomy" id="591445"/>
    <lineage>
        <taxon>Eukaryota</taxon>
        <taxon>Metazoa</taxon>
        <taxon>Ecdysozoa</taxon>
        <taxon>Nematoda</taxon>
        <taxon>Chromadorea</taxon>
        <taxon>Rhabditida</taxon>
        <taxon>Tylenchina</taxon>
        <taxon>Panagrolaimomorpha</taxon>
        <taxon>Panagrolaimoidea</taxon>
        <taxon>Panagrolaimidae</taxon>
        <taxon>Panagrolaimus</taxon>
    </lineage>
</organism>
<proteinExistence type="predicted"/>
<dbReference type="WBParaSite" id="ES5_v2.g24015.t1">
    <property type="protein sequence ID" value="ES5_v2.g24015.t1"/>
    <property type="gene ID" value="ES5_v2.g24015"/>
</dbReference>
<reference evidence="2" key="1">
    <citation type="submission" date="2022-11" db="UniProtKB">
        <authorList>
            <consortium name="WormBaseParasite"/>
        </authorList>
    </citation>
    <scope>IDENTIFICATION</scope>
</reference>
<name>A0AC34G2Y1_9BILA</name>